<protein>
    <submittedName>
        <fullName evidence="4">TATA-binding protein-associated factor MOT1</fullName>
        <ecNumber evidence="4">3.6.4.-</ecNumber>
    </submittedName>
</protein>
<evidence type="ECO:0000313" key="5">
    <source>
        <dbReference type="Proteomes" id="UP001281761"/>
    </source>
</evidence>
<dbReference type="SUPFAM" id="SSF48371">
    <property type="entry name" value="ARM repeat"/>
    <property type="match status" value="1"/>
</dbReference>
<dbReference type="Gene3D" id="3.40.50.10810">
    <property type="entry name" value="Tandem AAA-ATPase domain"/>
    <property type="match status" value="1"/>
</dbReference>
<dbReference type="InterPro" id="IPR001650">
    <property type="entry name" value="Helicase_C-like"/>
</dbReference>
<dbReference type="InterPro" id="IPR014001">
    <property type="entry name" value="Helicase_ATP-bd"/>
</dbReference>
<dbReference type="Gene3D" id="1.25.10.10">
    <property type="entry name" value="Leucine-rich Repeat Variant"/>
    <property type="match status" value="1"/>
</dbReference>
<dbReference type="InterPro" id="IPR011989">
    <property type="entry name" value="ARM-like"/>
</dbReference>
<dbReference type="InterPro" id="IPR027417">
    <property type="entry name" value="P-loop_NTPase"/>
</dbReference>
<feature type="domain" description="Helicase ATP-binding" evidence="2">
    <location>
        <begin position="1168"/>
        <end position="1368"/>
    </location>
</feature>
<dbReference type="InterPro" id="IPR000330">
    <property type="entry name" value="SNF2_N"/>
</dbReference>
<proteinExistence type="predicted"/>
<dbReference type="SMART" id="SM00490">
    <property type="entry name" value="HELICc"/>
    <property type="match status" value="1"/>
</dbReference>
<gene>
    <name evidence="4" type="ORF">BLNAU_2695</name>
</gene>
<dbReference type="EMBL" id="JARBJD010000011">
    <property type="protein sequence ID" value="KAK2962452.1"/>
    <property type="molecule type" value="Genomic_DNA"/>
</dbReference>
<reference evidence="4 5" key="1">
    <citation type="journal article" date="2022" name="bioRxiv">
        <title>Genomics of Preaxostyla Flagellates Illuminates Evolutionary Transitions and the Path Towards Mitochondrial Loss.</title>
        <authorList>
            <person name="Novak L.V.F."/>
            <person name="Treitli S.C."/>
            <person name="Pyrih J."/>
            <person name="Halakuc P."/>
            <person name="Pipaliya S.V."/>
            <person name="Vacek V."/>
            <person name="Brzon O."/>
            <person name="Soukal P."/>
            <person name="Eme L."/>
            <person name="Dacks J.B."/>
            <person name="Karnkowska A."/>
            <person name="Elias M."/>
            <person name="Hampl V."/>
        </authorList>
    </citation>
    <scope>NUCLEOTIDE SEQUENCE [LARGE SCALE GENOMIC DNA]</scope>
    <source>
        <strain evidence="4">NAU3</strain>
        <tissue evidence="4">Gut</tissue>
    </source>
</reference>
<dbReference type="PANTHER" id="PTHR36498">
    <property type="entry name" value="TATA-BINDING PROTEIN-ASSOCIATED FACTOR 172"/>
    <property type="match status" value="1"/>
</dbReference>
<evidence type="ECO:0000313" key="4">
    <source>
        <dbReference type="EMBL" id="KAK2962452.1"/>
    </source>
</evidence>
<dbReference type="PANTHER" id="PTHR36498:SF1">
    <property type="entry name" value="TATA-BINDING PROTEIN-ASSOCIATED FACTOR 172"/>
    <property type="match status" value="1"/>
</dbReference>
<dbReference type="SMART" id="SM00487">
    <property type="entry name" value="DEXDc"/>
    <property type="match status" value="1"/>
</dbReference>
<dbReference type="Proteomes" id="UP001281761">
    <property type="component" value="Unassembled WGS sequence"/>
</dbReference>
<evidence type="ECO:0000259" key="2">
    <source>
        <dbReference type="PROSITE" id="PS51192"/>
    </source>
</evidence>
<dbReference type="InterPro" id="IPR049730">
    <property type="entry name" value="SNF2/RAD54-like_C"/>
</dbReference>
<keyword evidence="1 4" id="KW-0378">Hydrolase</keyword>
<dbReference type="PROSITE" id="PS51194">
    <property type="entry name" value="HELICASE_CTER"/>
    <property type="match status" value="1"/>
</dbReference>
<dbReference type="GO" id="GO:0016787">
    <property type="term" value="F:hydrolase activity"/>
    <property type="evidence" value="ECO:0007669"/>
    <property type="project" value="UniProtKB-KW"/>
</dbReference>
<evidence type="ECO:0000259" key="3">
    <source>
        <dbReference type="PROSITE" id="PS51194"/>
    </source>
</evidence>
<dbReference type="PROSITE" id="PS51192">
    <property type="entry name" value="HELICASE_ATP_BIND_1"/>
    <property type="match status" value="1"/>
</dbReference>
<accession>A0ABQ9YFA9</accession>
<dbReference type="InterPro" id="IPR038718">
    <property type="entry name" value="SNF2-like_sf"/>
</dbReference>
<dbReference type="CDD" id="cd18793">
    <property type="entry name" value="SF2_C_SNF"/>
    <property type="match status" value="1"/>
</dbReference>
<keyword evidence="5" id="KW-1185">Reference proteome</keyword>
<dbReference type="Pfam" id="PF00176">
    <property type="entry name" value="SNF2-rel_dom"/>
    <property type="match status" value="1"/>
</dbReference>
<dbReference type="EC" id="3.6.4.-" evidence="4"/>
<dbReference type="InterPro" id="IPR016024">
    <property type="entry name" value="ARM-type_fold"/>
</dbReference>
<sequence length="1773" mass="198170">MYSTPPQYLTKFDTQFLHPSLTHEARKRHQIVQLFATSLFSMLCEIPWTSRVGAAKALSAIISVCGGWIGGDLTQNITERQVSDPSDSKLEESHEDKVLLDDAKQATVAAFYQRHLTFLETLLCSLSICSSLDSFADYSKEQIECPVREATAETVGHILRFMPIHLVRSYTSMAQTYIANSFRLSWEGPYGILLCIKQLLIISGDRQVITVHQDCEITHSVLPALSSFLQYLYDAMKLSEDSNAQDDLIFAIVDCLVAPVNHWTEYPPTIHSLLNEIHSTLWACLEYVDEQAVCAAKILQLIALFSVHTPLGTFHTSQTNSGQATFIHQLFPFLRHPLLVVRENAAHTLQHITSSINSPQNWLHSTLQTDHNLISLLFSLLFQNVILEEDSRTVIESSKKALSLLINSLEIGLMETITKDKLTPWIKLITTAVNQKMDESLIVSPKNSIRTVQLSISRNAPQPNSAKLGRLLGIGEGALLMREDGSDCIGQMTAKWSDAKRQKVCVYFSKLMSNSMATTRLIAELILSQIATVEAEKVLTSQNPKHALSPFPFISPSAEIPSTGMNPPVSVTLQQAEDMYQLFKPLVMFDGIDSILDSALASPIHPDCEEVKQRRELIFGKCRAFVSSIDTVVNRMKIGSHQLRTELAKMEQAVSKRKQDAADALEQTLVPRLPTPLTLKSAEILATDVWKTWVDTLPGLFVNSPNSLLSTLPLVDVTAFEQMMNIHDELVSAIETYEEYRQLLCLRNQTFAISVRVLSFQPIVNLDVILPILHTSITSETSLSLKMRMSDNTALLVHSLLGTHSQQIQTFVTSFIQSIAVPPLFLGDEDGRSEEMQKIVLKIEEGKKTKSSESMDWTDIVLVEELITFANSSDDDSGSMRGHIQTSSKELEGTDAYLFIDDDATVVNALTLSASFLEPNLQNTNEGVSCFLTSLASYFGESIFTCIPLLLNVFSQDSLNVQQTLAHIFVLQQLFIFLSSSLSLTPLMDLASAVLPLLISHLTSPFRFIRINAAHAITTIVRVIPHHTLPILVSALPQLLQSQNAGDDQQAGALYCLFTLTTYVESTLLLPWLPFFFVPILRTMNSHNHSIRLMSSRTFGLMIVLFPLAQNTPLPLGAPPSLSHQREQRMRELHMLTGAGKGFGEDDFIVRFNGTLRRYQQDGVNWMAFLNHFNLSGILADEMGLGKTLMTLCAIAASPTINQRRLDEERGVDVSSQQTVQCSEPVIRPSIIVCPSSLQYQWVQEVQRFFGKDPNSSVFRPVLFVGNKTTKLNIISELKKGMQGKPAKYNLVVISYNLLVRDSAFLTSEQMKFDYCVLDEGHYIRTHSSQTAKTTKKISANHRLILTGTPVQNQPLELWSLFDFLIPGYLGTRSFFQQTYGKRIQQAANPKATVKEQEAGIVMLDRLHKQVRPFILRRLKQTVAQELPDKIVQDYYCEMTPVQRHIYKEFERQNVFESLLAEAKALVRKERALQGEKAGNEEDDDSMWKESDEQTDIEEDDFGSSSITINAESNSGTFQTISFLRRLVNHPSLILNSIQATNKHSLEQKCDPNLIDSSAKLIALKDLLTELGIGTDESQPSNAPSPVECDGDSALLDDAALLLSSLNSKREEINQKHRTLIFTQTKEALSLIRQLLFPQFFPSLRYLVLDGQMPPKQRTEVCDLFNGDTSYSVLLIPTKVGGVGLNLTGADTVIFFEHDWNPANDLQAMDRTHRIGQKRTVNVYRLITKGTIEEKIMGMQRFKSAMAESVVGGGVDELKHDGDDGAILNLFGS</sequence>
<name>A0ABQ9YFA9_9EUKA</name>
<dbReference type="InterPro" id="IPR044972">
    <property type="entry name" value="Mot1"/>
</dbReference>
<feature type="domain" description="Helicase C-terminal" evidence="3">
    <location>
        <begin position="1605"/>
        <end position="1763"/>
    </location>
</feature>
<dbReference type="Pfam" id="PF00271">
    <property type="entry name" value="Helicase_C"/>
    <property type="match status" value="1"/>
</dbReference>
<comment type="caution">
    <text evidence="4">The sequence shown here is derived from an EMBL/GenBank/DDBJ whole genome shotgun (WGS) entry which is preliminary data.</text>
</comment>
<dbReference type="Gene3D" id="3.40.50.300">
    <property type="entry name" value="P-loop containing nucleotide triphosphate hydrolases"/>
    <property type="match status" value="1"/>
</dbReference>
<organism evidence="4 5">
    <name type="scientific">Blattamonas nauphoetae</name>
    <dbReference type="NCBI Taxonomy" id="2049346"/>
    <lineage>
        <taxon>Eukaryota</taxon>
        <taxon>Metamonada</taxon>
        <taxon>Preaxostyla</taxon>
        <taxon>Oxymonadida</taxon>
        <taxon>Blattamonas</taxon>
    </lineage>
</organism>
<dbReference type="SUPFAM" id="SSF52540">
    <property type="entry name" value="P-loop containing nucleoside triphosphate hydrolases"/>
    <property type="match status" value="2"/>
</dbReference>
<evidence type="ECO:0000256" key="1">
    <source>
        <dbReference type="ARBA" id="ARBA00022801"/>
    </source>
</evidence>